<feature type="domain" description="Nitroreductase" evidence="4">
    <location>
        <begin position="11"/>
        <end position="177"/>
    </location>
</feature>
<dbReference type="FunFam" id="3.40.109.10:FF:000001">
    <property type="entry name" value="Nitroreductase family"/>
    <property type="match status" value="1"/>
</dbReference>
<comment type="subcellular location">
    <subcellularLocation>
        <location evidence="1">Cytoplasm</location>
    </subcellularLocation>
</comment>
<keyword evidence="2" id="KW-0963">Cytoplasm</keyword>
<evidence type="ECO:0000256" key="3">
    <source>
        <dbReference type="ARBA" id="ARBA00023002"/>
    </source>
</evidence>
<dbReference type="GO" id="GO:0016491">
    <property type="term" value="F:oxidoreductase activity"/>
    <property type="evidence" value="ECO:0007669"/>
    <property type="project" value="UniProtKB-KW"/>
</dbReference>
<dbReference type="RefSeq" id="WP_133363286.1">
    <property type="nucleotide sequence ID" value="NZ_CP037940.1"/>
</dbReference>
<evidence type="ECO:0000313" key="6">
    <source>
        <dbReference type="Proteomes" id="UP000292886"/>
    </source>
</evidence>
<organism evidence="5 6">
    <name type="scientific">Periweissella cryptocerci</name>
    <dbReference type="NCBI Taxonomy" id="2506420"/>
    <lineage>
        <taxon>Bacteria</taxon>
        <taxon>Bacillati</taxon>
        <taxon>Bacillota</taxon>
        <taxon>Bacilli</taxon>
        <taxon>Lactobacillales</taxon>
        <taxon>Lactobacillaceae</taxon>
        <taxon>Periweissella</taxon>
    </lineage>
</organism>
<evidence type="ECO:0000256" key="2">
    <source>
        <dbReference type="ARBA" id="ARBA00022490"/>
    </source>
</evidence>
<dbReference type="CDD" id="cd02140">
    <property type="entry name" value="Frm2-like"/>
    <property type="match status" value="1"/>
</dbReference>
<sequence length="202" mass="22549">MDSKFLDLMGNRRSIYALGENVSATNEELISLIENAVRQAPTSFNAQSTRAVILFGEAKDYFWNTIVTDRLKQEVPDEEAFKGTQARMDGFAAAKGTVLFFIDEAVIKFQQENFPIFADAFPGFAETEQGMAQFAVWTALAEQNIGGNLQHYNPIIDAAVTEHFDIPAEWTLRAELNFGSIEAPAGEKDFMADDQRFKVFGN</sequence>
<dbReference type="PANTHER" id="PTHR43035">
    <property type="entry name" value="FATTY ACID REPRESSION MUTANT PROTEIN 2-RELATED"/>
    <property type="match status" value="1"/>
</dbReference>
<dbReference type="Gene3D" id="3.40.109.10">
    <property type="entry name" value="NADH Oxidase"/>
    <property type="match status" value="1"/>
</dbReference>
<name>A0A4P6YTW6_9LACO</name>
<dbReference type="PANTHER" id="PTHR43035:SF1">
    <property type="entry name" value="FATTY ACID REPRESSION MUTANT PROTEIN 2-RELATED"/>
    <property type="match status" value="1"/>
</dbReference>
<accession>A0A4P6YTW6</accession>
<dbReference type="Pfam" id="PF00881">
    <property type="entry name" value="Nitroreductase"/>
    <property type="match status" value="1"/>
</dbReference>
<dbReference type="OrthoDB" id="9810617at2"/>
<dbReference type="GO" id="GO:0005737">
    <property type="term" value="C:cytoplasm"/>
    <property type="evidence" value="ECO:0007669"/>
    <property type="project" value="UniProtKB-SubCell"/>
</dbReference>
<dbReference type="SUPFAM" id="SSF55469">
    <property type="entry name" value="FMN-dependent nitroreductase-like"/>
    <property type="match status" value="1"/>
</dbReference>
<dbReference type="InterPro" id="IPR000415">
    <property type="entry name" value="Nitroreductase-like"/>
</dbReference>
<evidence type="ECO:0000313" key="5">
    <source>
        <dbReference type="EMBL" id="QBO36208.1"/>
    </source>
</evidence>
<dbReference type="EMBL" id="CP037940">
    <property type="protein sequence ID" value="QBO36208.1"/>
    <property type="molecule type" value="Genomic_DNA"/>
</dbReference>
<dbReference type="AlphaFoldDB" id="A0A4P6YTW6"/>
<dbReference type="InterPro" id="IPR029479">
    <property type="entry name" value="Nitroreductase"/>
</dbReference>
<keyword evidence="3" id="KW-0560">Oxidoreductase</keyword>
<dbReference type="Proteomes" id="UP000292886">
    <property type="component" value="Chromosome"/>
</dbReference>
<dbReference type="GO" id="GO:0034599">
    <property type="term" value="P:cellular response to oxidative stress"/>
    <property type="evidence" value="ECO:0007669"/>
    <property type="project" value="InterPro"/>
</dbReference>
<evidence type="ECO:0000259" key="4">
    <source>
        <dbReference type="Pfam" id="PF00881"/>
    </source>
</evidence>
<gene>
    <name evidence="5" type="ORF">EQG49_06925</name>
</gene>
<dbReference type="KEGG" id="wei:EQG49_06925"/>
<reference evidence="6" key="1">
    <citation type="submission" date="2019-03" db="EMBL/GenBank/DDBJ databases">
        <title>Weissella sp. 26KH-42 Genome sequencing.</title>
        <authorList>
            <person name="Heo J."/>
            <person name="Kim S.-J."/>
            <person name="Kim J.-S."/>
            <person name="Hong S.-B."/>
            <person name="Kwon S.-W."/>
        </authorList>
    </citation>
    <scope>NUCLEOTIDE SEQUENCE [LARGE SCALE GENOMIC DNA]</scope>
    <source>
        <strain evidence="6">26KH-42</strain>
    </source>
</reference>
<dbReference type="InterPro" id="IPR033877">
    <property type="entry name" value="Frm2/Hbn1"/>
</dbReference>
<protein>
    <submittedName>
        <fullName evidence="5">Nitroreductase family protein</fullName>
    </submittedName>
</protein>
<keyword evidence="6" id="KW-1185">Reference proteome</keyword>
<proteinExistence type="predicted"/>
<evidence type="ECO:0000256" key="1">
    <source>
        <dbReference type="ARBA" id="ARBA00004496"/>
    </source>
</evidence>